<evidence type="ECO:0000259" key="2">
    <source>
        <dbReference type="PROSITE" id="PS51464"/>
    </source>
</evidence>
<dbReference type="PANTHER" id="PTHR30514:SF18">
    <property type="entry name" value="RPIR-FAMILY TRANSCRIPTIONAL REGULATOR"/>
    <property type="match status" value="1"/>
</dbReference>
<dbReference type="InterPro" id="IPR046348">
    <property type="entry name" value="SIS_dom_sf"/>
</dbReference>
<dbReference type="GO" id="GO:0003677">
    <property type="term" value="F:DNA binding"/>
    <property type="evidence" value="ECO:0007669"/>
    <property type="project" value="InterPro"/>
</dbReference>
<dbReference type="AlphaFoldDB" id="A0A9D1S259"/>
<dbReference type="InterPro" id="IPR047640">
    <property type="entry name" value="RpiR-like"/>
</dbReference>
<dbReference type="InterPro" id="IPR001347">
    <property type="entry name" value="SIS_dom"/>
</dbReference>
<dbReference type="EMBL" id="DVMR01000063">
    <property type="protein sequence ID" value="HIU44318.1"/>
    <property type="molecule type" value="Genomic_DNA"/>
</dbReference>
<dbReference type="InterPro" id="IPR000281">
    <property type="entry name" value="HTH_RpiR"/>
</dbReference>
<comment type="caution">
    <text evidence="3">The sequence shown here is derived from an EMBL/GenBank/DDBJ whole genome shotgun (WGS) entry which is preliminary data.</text>
</comment>
<protein>
    <submittedName>
        <fullName evidence="3">MurR/RpiR family transcriptional regulator</fullName>
    </submittedName>
</protein>
<dbReference type="Gene3D" id="1.10.10.10">
    <property type="entry name" value="Winged helix-like DNA-binding domain superfamily/Winged helix DNA-binding domain"/>
    <property type="match status" value="1"/>
</dbReference>
<dbReference type="GO" id="GO:1901135">
    <property type="term" value="P:carbohydrate derivative metabolic process"/>
    <property type="evidence" value="ECO:0007669"/>
    <property type="project" value="InterPro"/>
</dbReference>
<evidence type="ECO:0000259" key="1">
    <source>
        <dbReference type="PROSITE" id="PS51071"/>
    </source>
</evidence>
<dbReference type="Pfam" id="PF01418">
    <property type="entry name" value="HTH_6"/>
    <property type="match status" value="1"/>
</dbReference>
<dbReference type="SUPFAM" id="SSF53697">
    <property type="entry name" value="SIS domain"/>
    <property type="match status" value="1"/>
</dbReference>
<dbReference type="GO" id="GO:0003700">
    <property type="term" value="F:DNA-binding transcription factor activity"/>
    <property type="evidence" value="ECO:0007669"/>
    <property type="project" value="InterPro"/>
</dbReference>
<dbReference type="PROSITE" id="PS51464">
    <property type="entry name" value="SIS"/>
    <property type="match status" value="1"/>
</dbReference>
<sequence length="280" mass="30352">MKRMSEAISENMPRLTRGQRLLAAFVTEHCDRAAFMSSFELAAVSGVSQSTVIRFASALGYDSYTDLQQALQTELKYRLSTLERFELLEDAESDDAVLEGIAAADSVNIRKNISRNGSEAIAAFCTRLSFAAKIYVYGQAHCAAAAAYLSSYLRFLMQNVCCLNQTGEEPLFAASDIDSGDLLLVISFPVHSESTRRLVSYARDRGAAVAVISESMDSEIAQQADAALVCECGDFGVNGSMAPVISLCGSIVCLLARNDEKAQKRLRAAGEAIYYRGEQA</sequence>
<feature type="domain" description="HTH rpiR-type" evidence="1">
    <location>
        <begin position="2"/>
        <end position="78"/>
    </location>
</feature>
<name>A0A9D1S259_9CLOT</name>
<reference evidence="3" key="1">
    <citation type="submission" date="2020-10" db="EMBL/GenBank/DDBJ databases">
        <authorList>
            <person name="Gilroy R."/>
        </authorList>
    </citation>
    <scope>NUCLEOTIDE SEQUENCE</scope>
    <source>
        <strain evidence="3">CHK191-8634</strain>
    </source>
</reference>
<evidence type="ECO:0000313" key="3">
    <source>
        <dbReference type="EMBL" id="HIU44318.1"/>
    </source>
</evidence>
<feature type="domain" description="SIS" evidence="2">
    <location>
        <begin position="124"/>
        <end position="261"/>
    </location>
</feature>
<dbReference type="PROSITE" id="PS51071">
    <property type="entry name" value="HTH_RPIR"/>
    <property type="match status" value="1"/>
</dbReference>
<reference evidence="3" key="2">
    <citation type="journal article" date="2021" name="PeerJ">
        <title>Extensive microbial diversity within the chicken gut microbiome revealed by metagenomics and culture.</title>
        <authorList>
            <person name="Gilroy R."/>
            <person name="Ravi A."/>
            <person name="Getino M."/>
            <person name="Pursley I."/>
            <person name="Horton D.L."/>
            <person name="Alikhan N.F."/>
            <person name="Baker D."/>
            <person name="Gharbi K."/>
            <person name="Hall N."/>
            <person name="Watson M."/>
            <person name="Adriaenssens E.M."/>
            <person name="Foster-Nyarko E."/>
            <person name="Jarju S."/>
            <person name="Secka A."/>
            <person name="Antonio M."/>
            <person name="Oren A."/>
            <person name="Chaudhuri R.R."/>
            <person name="La Ragione R."/>
            <person name="Hildebrand F."/>
            <person name="Pallen M.J."/>
        </authorList>
    </citation>
    <scope>NUCLEOTIDE SEQUENCE</scope>
    <source>
        <strain evidence="3">CHK191-8634</strain>
    </source>
</reference>
<dbReference type="InterPro" id="IPR036388">
    <property type="entry name" value="WH-like_DNA-bd_sf"/>
</dbReference>
<dbReference type="Pfam" id="PF01380">
    <property type="entry name" value="SIS"/>
    <property type="match status" value="1"/>
</dbReference>
<dbReference type="SUPFAM" id="SSF46689">
    <property type="entry name" value="Homeodomain-like"/>
    <property type="match status" value="1"/>
</dbReference>
<dbReference type="PANTHER" id="PTHR30514">
    <property type="entry name" value="GLUCOKINASE"/>
    <property type="match status" value="1"/>
</dbReference>
<dbReference type="Proteomes" id="UP000824073">
    <property type="component" value="Unassembled WGS sequence"/>
</dbReference>
<dbReference type="GO" id="GO:0097367">
    <property type="term" value="F:carbohydrate derivative binding"/>
    <property type="evidence" value="ECO:0007669"/>
    <property type="project" value="InterPro"/>
</dbReference>
<gene>
    <name evidence="3" type="ORF">IAB67_08500</name>
</gene>
<accession>A0A9D1S259</accession>
<dbReference type="Gene3D" id="3.40.50.10490">
    <property type="entry name" value="Glucose-6-phosphate isomerase like protein, domain 1"/>
    <property type="match status" value="1"/>
</dbReference>
<evidence type="ECO:0000313" key="4">
    <source>
        <dbReference type="Proteomes" id="UP000824073"/>
    </source>
</evidence>
<proteinExistence type="predicted"/>
<dbReference type="InterPro" id="IPR009057">
    <property type="entry name" value="Homeodomain-like_sf"/>
</dbReference>
<organism evidence="3 4">
    <name type="scientific">Candidatus Ventrousia excrementavium</name>
    <dbReference type="NCBI Taxonomy" id="2840961"/>
    <lineage>
        <taxon>Bacteria</taxon>
        <taxon>Bacillati</taxon>
        <taxon>Bacillota</taxon>
        <taxon>Clostridia</taxon>
        <taxon>Eubacteriales</taxon>
        <taxon>Clostridiaceae</taxon>
        <taxon>Clostridiaceae incertae sedis</taxon>
        <taxon>Candidatus Ventrousia</taxon>
    </lineage>
</organism>